<evidence type="ECO:0000256" key="1">
    <source>
        <dbReference type="SAM" id="MobiDB-lite"/>
    </source>
</evidence>
<proteinExistence type="predicted"/>
<sequence length="102" mass="11285">PEDLPSNFDESTDYDDPVSSDGRTLKEKAEVDRVHQGGRRATHAALVNYESLLDYFGERSSDVGKPSSAENYHALRVLEDIYDRVLPVHTVVQAPGLLVSTV</sequence>
<feature type="non-terminal residue" evidence="2">
    <location>
        <position position="1"/>
    </location>
</feature>
<dbReference type="Proteomes" id="UP000553632">
    <property type="component" value="Unassembled WGS sequence"/>
</dbReference>
<reference evidence="2 3" key="1">
    <citation type="submission" date="2020-04" db="EMBL/GenBank/DDBJ databases">
        <title>Perkinsus olseni comparative genomics.</title>
        <authorList>
            <person name="Bogema D.R."/>
        </authorList>
    </citation>
    <scope>NUCLEOTIDE SEQUENCE [LARGE SCALE GENOMIC DNA]</scope>
    <source>
        <strain evidence="2 3">ATCC PRA-207</strain>
    </source>
</reference>
<accession>A0A7J6RJQ3</accession>
<feature type="region of interest" description="Disordered" evidence="1">
    <location>
        <begin position="1"/>
        <end position="37"/>
    </location>
</feature>
<evidence type="ECO:0000313" key="3">
    <source>
        <dbReference type="Proteomes" id="UP000553632"/>
    </source>
</evidence>
<dbReference type="AlphaFoldDB" id="A0A7J6RJQ3"/>
<feature type="non-terminal residue" evidence="2">
    <location>
        <position position="102"/>
    </location>
</feature>
<organism evidence="2 3">
    <name type="scientific">Perkinsus olseni</name>
    <name type="common">Perkinsus atlanticus</name>
    <dbReference type="NCBI Taxonomy" id="32597"/>
    <lineage>
        <taxon>Eukaryota</taxon>
        <taxon>Sar</taxon>
        <taxon>Alveolata</taxon>
        <taxon>Perkinsozoa</taxon>
        <taxon>Perkinsea</taxon>
        <taxon>Perkinsida</taxon>
        <taxon>Perkinsidae</taxon>
        <taxon>Perkinsus</taxon>
    </lineage>
</organism>
<gene>
    <name evidence="2" type="ORF">FOZ63_016237</name>
</gene>
<evidence type="ECO:0000313" key="2">
    <source>
        <dbReference type="EMBL" id="KAF4720346.1"/>
    </source>
</evidence>
<comment type="caution">
    <text evidence="2">The sequence shown here is derived from an EMBL/GenBank/DDBJ whole genome shotgun (WGS) entry which is preliminary data.</text>
</comment>
<keyword evidence="3" id="KW-1185">Reference proteome</keyword>
<protein>
    <submittedName>
        <fullName evidence="2">Uncharacterized protein</fullName>
    </submittedName>
</protein>
<dbReference type="EMBL" id="JABANO010025377">
    <property type="protein sequence ID" value="KAF4720346.1"/>
    <property type="molecule type" value="Genomic_DNA"/>
</dbReference>
<feature type="compositionally biased region" description="Basic and acidic residues" evidence="1">
    <location>
        <begin position="23"/>
        <end position="35"/>
    </location>
</feature>
<name>A0A7J6RJQ3_PEROL</name>